<feature type="repeat" description="ANK" evidence="2">
    <location>
        <begin position="363"/>
        <end position="399"/>
    </location>
</feature>
<comment type="caution">
    <text evidence="5">The sequence shown here is derived from an EMBL/GenBank/DDBJ whole genome shotgun (WGS) entry which is preliminary data.</text>
</comment>
<dbReference type="PANTHER" id="PTHR22958">
    <property type="entry name" value="GLYCEROPHOSPHORYL DIESTER PHOSPHODIESTERASE"/>
    <property type="match status" value="1"/>
</dbReference>
<dbReference type="InterPro" id="IPR057506">
    <property type="entry name" value="C2_GPCPD1"/>
</dbReference>
<dbReference type="KEGG" id="pchm:VFPPC_03366"/>
<dbReference type="RefSeq" id="XP_018147524.1">
    <property type="nucleotide sequence ID" value="XM_018282875.1"/>
</dbReference>
<keyword evidence="2" id="KW-0040">ANK repeat</keyword>
<evidence type="ECO:0000256" key="3">
    <source>
        <dbReference type="SAM" id="MobiDB-lite"/>
    </source>
</evidence>
<dbReference type="Pfam" id="PF25329">
    <property type="entry name" value="C2_GDE1"/>
    <property type="match status" value="1"/>
</dbReference>
<dbReference type="Pfam" id="PF03009">
    <property type="entry name" value="GDPD"/>
    <property type="match status" value="1"/>
</dbReference>
<dbReference type="GeneID" id="28846869"/>
<dbReference type="OrthoDB" id="4956549at2759"/>
<dbReference type="InterPro" id="IPR017946">
    <property type="entry name" value="PLC-like_Pdiesterase_TIM-brl"/>
</dbReference>
<name>A0A179FZY8_METCM</name>
<dbReference type="SUPFAM" id="SSF51695">
    <property type="entry name" value="PLC-like phosphodiesterases"/>
    <property type="match status" value="1"/>
</dbReference>
<feature type="repeat" description="ANK" evidence="2">
    <location>
        <begin position="474"/>
        <end position="506"/>
    </location>
</feature>
<evidence type="ECO:0000256" key="2">
    <source>
        <dbReference type="PROSITE-ProRule" id="PRU00023"/>
    </source>
</evidence>
<evidence type="ECO:0000256" key="1">
    <source>
        <dbReference type="ARBA" id="ARBA00022801"/>
    </source>
</evidence>
<accession>A0A179FZY8</accession>
<evidence type="ECO:0000313" key="6">
    <source>
        <dbReference type="Proteomes" id="UP000078397"/>
    </source>
</evidence>
<organism evidence="5 6">
    <name type="scientific">Pochonia chlamydosporia 170</name>
    <dbReference type="NCBI Taxonomy" id="1380566"/>
    <lineage>
        <taxon>Eukaryota</taxon>
        <taxon>Fungi</taxon>
        <taxon>Dikarya</taxon>
        <taxon>Ascomycota</taxon>
        <taxon>Pezizomycotina</taxon>
        <taxon>Sordariomycetes</taxon>
        <taxon>Hypocreomycetidae</taxon>
        <taxon>Hypocreales</taxon>
        <taxon>Clavicipitaceae</taxon>
        <taxon>Pochonia</taxon>
    </lineage>
</organism>
<feature type="domain" description="GP-PDE" evidence="4">
    <location>
        <begin position="722"/>
        <end position="1064"/>
    </location>
</feature>
<dbReference type="Gene3D" id="1.25.40.20">
    <property type="entry name" value="Ankyrin repeat-containing domain"/>
    <property type="match status" value="1"/>
</dbReference>
<dbReference type="PROSITE" id="PS50088">
    <property type="entry name" value="ANK_REPEAT"/>
    <property type="match status" value="2"/>
</dbReference>
<sequence>MACARELETLPIKAAHPTQQVAFFGPYGSDYSADWEAEVSNYLEENIASFEVFSSRLLQSIVQRESELCRAYALPSSPITLPNIDCVYDQEIQVFRATYEDLLMDLEDLKWFERVNFMAITRIFAKISNNSNDEGAFEQQHSRWLAVQRSLDETSAKTLGRIKRLVTEILEVLSRTRHATQSWGIASLLSHRLSDKATQDMIYELFMNDQHALIETHFLSGKSSEVITTTDSRRIVGKIYRIAAVMGAKKTTKMALEAMLREEVSAEQVFSCMETWEMMLKACLYQSHNISMEMDLFSEHLSSVLDSLGSKALDLLQQDYRGGLLLHHMAKRNLTSLCEVISSVCLREDAEVSAEILVSIDCYGKTPLHYAVDARNLSMLVTFLNTLYRLGIDEKIMRRVKTTIGDVFVSSVRSGADQMVETIMEHDFDIQHQSSRGETALYCAARVGDVHLIRSIALRVHGHEFAIDVTEKTRGWTPLIVACANGHTLAAELLLLAGAEPNIQDARGWTALEHAIFRGHHTVAELLKSEQTTILHDGPAAAVRALCKETRSLCNADEKMIIVHLGSTQGGHSQPAIRLDRSNRIGHDRHHQELPLELHISISGSDSAARVIHLPILEDQLHRPLVFKNQHCIPFRLTLKLYRCESIDSKVLISSGTSLLDDDGLLGEKYESLIRERSIYLIDLESSSQTGAVLLSYVVVKPFADLKQPKTPNPLISTSNSVQLVGHRGFGQNVAGPSSLQLGENTFMSFLSAAKFGASFVEKHTLADRSRPNGLIDLQVTRDLEAVVYHDFSLSESGTDIPIHDVTIAQYRHVDEQQGPRRSVPGIADENAKHPCCHQQKPRSWSSGEQSLAKSAQLRENLQYTLDFQTKGFKPNSRGDVIYDSLTTLEELLIKLPLGVGFNIEIKYPRIHEATQTGVAPVALKINTFIDIALTKIQQYAGERQIILSSFTPEVCILLSLKQAAYPVMFITNSGKLPAQDKELRAASLQAAVHFARLWNLSGIVFACDTFLHCPRLVRFVKNMGLACASYGPMNSSPVNARIQVAAGIDMLIVDKVRLIANELKEHAASDNSYQRA</sequence>
<dbReference type="InterPro" id="IPR030395">
    <property type="entry name" value="GP_PDE_dom"/>
</dbReference>
<protein>
    <submittedName>
        <fullName evidence="5">Ankyrin repeat-containing protein</fullName>
    </submittedName>
</protein>
<dbReference type="GO" id="GO:0047389">
    <property type="term" value="F:glycerophosphocholine phosphodiesterase activity"/>
    <property type="evidence" value="ECO:0007669"/>
    <property type="project" value="TreeGrafter"/>
</dbReference>
<dbReference type="SUPFAM" id="SSF48403">
    <property type="entry name" value="Ankyrin repeat"/>
    <property type="match status" value="1"/>
</dbReference>
<dbReference type="PROSITE" id="PS50297">
    <property type="entry name" value="ANK_REP_REGION"/>
    <property type="match status" value="1"/>
</dbReference>
<dbReference type="Pfam" id="PF12796">
    <property type="entry name" value="Ank_2"/>
    <property type="match status" value="1"/>
</dbReference>
<keyword evidence="6" id="KW-1185">Reference proteome</keyword>
<proteinExistence type="predicted"/>
<keyword evidence="1" id="KW-0378">Hydrolase</keyword>
<dbReference type="PANTHER" id="PTHR22958:SF1">
    <property type="entry name" value="GLYCEROPHOSPHOCHOLINE PHOSPHODIESTERASE GPCPD1"/>
    <property type="match status" value="1"/>
</dbReference>
<dbReference type="Proteomes" id="UP000078397">
    <property type="component" value="Unassembled WGS sequence"/>
</dbReference>
<dbReference type="InterPro" id="IPR002110">
    <property type="entry name" value="Ankyrin_rpt"/>
</dbReference>
<dbReference type="Gene3D" id="3.20.20.190">
    <property type="entry name" value="Phosphatidylinositol (PI) phosphodiesterase"/>
    <property type="match status" value="1"/>
</dbReference>
<dbReference type="InterPro" id="IPR051578">
    <property type="entry name" value="GDPD"/>
</dbReference>
<reference evidence="5 6" key="1">
    <citation type="journal article" date="2016" name="PLoS Pathog.">
        <title>Biosynthesis of antibiotic leucinostatins in bio-control fungus Purpureocillium lilacinum and their inhibition on phytophthora revealed by genome mining.</title>
        <authorList>
            <person name="Wang G."/>
            <person name="Liu Z."/>
            <person name="Lin R."/>
            <person name="Li E."/>
            <person name="Mao Z."/>
            <person name="Ling J."/>
            <person name="Yang Y."/>
            <person name="Yin W.B."/>
            <person name="Xie B."/>
        </authorList>
    </citation>
    <scope>NUCLEOTIDE SEQUENCE [LARGE SCALE GENOMIC DNA]</scope>
    <source>
        <strain evidence="5">170</strain>
    </source>
</reference>
<gene>
    <name evidence="5" type="ORF">VFPPC_03366</name>
</gene>
<dbReference type="PROSITE" id="PS51704">
    <property type="entry name" value="GP_PDE"/>
    <property type="match status" value="1"/>
</dbReference>
<dbReference type="GO" id="GO:0046475">
    <property type="term" value="P:glycerophospholipid catabolic process"/>
    <property type="evidence" value="ECO:0007669"/>
    <property type="project" value="TreeGrafter"/>
</dbReference>
<dbReference type="STRING" id="1380566.A0A179FZY8"/>
<feature type="region of interest" description="Disordered" evidence="3">
    <location>
        <begin position="817"/>
        <end position="845"/>
    </location>
</feature>
<dbReference type="AlphaFoldDB" id="A0A179FZY8"/>
<dbReference type="InterPro" id="IPR036770">
    <property type="entry name" value="Ankyrin_rpt-contain_sf"/>
</dbReference>
<evidence type="ECO:0000259" key="4">
    <source>
        <dbReference type="PROSITE" id="PS51704"/>
    </source>
</evidence>
<dbReference type="SMART" id="SM00248">
    <property type="entry name" value="ANK"/>
    <property type="match status" value="4"/>
</dbReference>
<dbReference type="EMBL" id="LSBJ02000002">
    <property type="protein sequence ID" value="OAQ70987.1"/>
    <property type="molecule type" value="Genomic_DNA"/>
</dbReference>
<evidence type="ECO:0000313" key="5">
    <source>
        <dbReference type="EMBL" id="OAQ70987.1"/>
    </source>
</evidence>